<evidence type="ECO:0008006" key="6">
    <source>
        <dbReference type="Google" id="ProtNLM"/>
    </source>
</evidence>
<dbReference type="Gene3D" id="1.20.5.170">
    <property type="match status" value="1"/>
</dbReference>
<proteinExistence type="predicted"/>
<feature type="coiled-coil region" evidence="1">
    <location>
        <begin position="527"/>
        <end position="660"/>
    </location>
</feature>
<feature type="chain" id="PRO_5007889811" description="C3H1-type domain-containing protein" evidence="3">
    <location>
        <begin position="20"/>
        <end position="770"/>
    </location>
</feature>
<feature type="compositionally biased region" description="Basic and acidic residues" evidence="2">
    <location>
        <begin position="71"/>
        <end position="84"/>
    </location>
</feature>
<feature type="compositionally biased region" description="Basic and acidic residues" evidence="2">
    <location>
        <begin position="50"/>
        <end position="61"/>
    </location>
</feature>
<feature type="compositionally biased region" description="Low complexity" evidence="2">
    <location>
        <begin position="304"/>
        <end position="317"/>
    </location>
</feature>
<feature type="region of interest" description="Disordered" evidence="2">
    <location>
        <begin position="23"/>
        <end position="378"/>
    </location>
</feature>
<gene>
    <name evidence="4" type="ORF">CALVIDRAFT_537972</name>
</gene>
<feature type="compositionally biased region" description="Polar residues" evidence="2">
    <location>
        <begin position="175"/>
        <end position="191"/>
    </location>
</feature>
<evidence type="ECO:0000313" key="5">
    <source>
        <dbReference type="Proteomes" id="UP000076738"/>
    </source>
</evidence>
<feature type="compositionally biased region" description="Basic and acidic residues" evidence="2">
    <location>
        <begin position="117"/>
        <end position="130"/>
    </location>
</feature>
<evidence type="ECO:0000313" key="4">
    <source>
        <dbReference type="EMBL" id="KZO95580.1"/>
    </source>
</evidence>
<evidence type="ECO:0000256" key="1">
    <source>
        <dbReference type="SAM" id="Coils"/>
    </source>
</evidence>
<feature type="region of interest" description="Disordered" evidence="2">
    <location>
        <begin position="738"/>
        <end position="770"/>
    </location>
</feature>
<organism evidence="4 5">
    <name type="scientific">Calocera viscosa (strain TUFC12733)</name>
    <dbReference type="NCBI Taxonomy" id="1330018"/>
    <lineage>
        <taxon>Eukaryota</taxon>
        <taxon>Fungi</taxon>
        <taxon>Dikarya</taxon>
        <taxon>Basidiomycota</taxon>
        <taxon>Agaricomycotina</taxon>
        <taxon>Dacrymycetes</taxon>
        <taxon>Dacrymycetales</taxon>
        <taxon>Dacrymycetaceae</taxon>
        <taxon>Calocera</taxon>
    </lineage>
</organism>
<name>A0A167LDM4_CALVF</name>
<dbReference type="Proteomes" id="UP000076738">
    <property type="component" value="Unassembled WGS sequence"/>
</dbReference>
<feature type="signal peptide" evidence="3">
    <location>
        <begin position="1"/>
        <end position="19"/>
    </location>
</feature>
<keyword evidence="1" id="KW-0175">Coiled coil</keyword>
<evidence type="ECO:0000256" key="2">
    <source>
        <dbReference type="SAM" id="MobiDB-lite"/>
    </source>
</evidence>
<accession>A0A167LDM4</accession>
<reference evidence="4 5" key="1">
    <citation type="journal article" date="2016" name="Mol. Biol. Evol.">
        <title>Comparative Genomics of Early-Diverging Mushroom-Forming Fungi Provides Insights into the Origins of Lignocellulose Decay Capabilities.</title>
        <authorList>
            <person name="Nagy L.G."/>
            <person name="Riley R."/>
            <person name="Tritt A."/>
            <person name="Adam C."/>
            <person name="Daum C."/>
            <person name="Floudas D."/>
            <person name="Sun H."/>
            <person name="Yadav J.S."/>
            <person name="Pangilinan J."/>
            <person name="Larsson K.H."/>
            <person name="Matsuura K."/>
            <person name="Barry K."/>
            <person name="Labutti K."/>
            <person name="Kuo R."/>
            <person name="Ohm R.A."/>
            <person name="Bhattacharya S.S."/>
            <person name="Shirouzu T."/>
            <person name="Yoshinaga Y."/>
            <person name="Martin F.M."/>
            <person name="Grigoriev I.V."/>
            <person name="Hibbett D.S."/>
        </authorList>
    </citation>
    <scope>NUCLEOTIDE SEQUENCE [LARGE SCALE GENOMIC DNA]</scope>
    <source>
        <strain evidence="4 5">TUFC12733</strain>
    </source>
</reference>
<dbReference type="STRING" id="1330018.A0A167LDM4"/>
<feature type="compositionally biased region" description="Polar residues" evidence="2">
    <location>
        <begin position="31"/>
        <end position="41"/>
    </location>
</feature>
<sequence length="770" mass="83244">MYSAWYVLLLLPCPLLLPARRPAPAPPACSHPSQYFSSTGSRIGRGCNKSSRDCRFRHPDEPEWATAQPPRTREYELEREELRRAQMQMDSQGAGSASEAGRGRGWGTGAGAGAAQARDRDRGWEGRRGTQDGPTGMLDRNRPPYVPPADSPRPWGQGQDALPDPLPTPPPPSRYDQTSPVKRPRGSSQEMDAQRLARDKRARLDSDPNPGGNPNPNPNSNASGSATNQPQPQPHLHIDIPPSGVPPEVRTYLQSLRANPVASPASATSPPTGPGGMRDPRLRPGSAGSAGKQGETRTPDGILSASPVSVSVPPSASGLSRQQGAMASPPSYARPTQPLRMDSGSGSGPSRPGMGRVPSAPSAMGPERYTPGAPSPHTILEGVEEALPTPPSREVIMGLAQRERQRIVTEEIILAAEARRRMSEAQRLAHRLRETARAVSRGPVAGLGSGELAAEVGRAEQAAVVAQKVSEAHMLAVDEGMEALFEGLRLGGEEVRKGREEGELESRRQGEIIDRLVRQQEEVLKGMKAVGDELARMKQAAAAAEESRAKELQTLELVHGARATRLEKDVRAANAAADAAEKRLKALQEKMESIEERIEDREKRLEGASVRETELRETIQVLQERLGVHDQGNAGRSGNLEELSAQILGVGDRLDNLEEMHHTLSAAVYSLPNAPSIENIYSSLWPRLSVAIDASVKGMLDKARVKHKEFAEEKVLEMWKQFEPVVKLVNDAEKWMSQELRRNGASPSARPPPARSTSTGTSSTGREVSK</sequence>
<keyword evidence="3" id="KW-0732">Signal</keyword>
<dbReference type="OrthoDB" id="10556598at2759"/>
<dbReference type="AlphaFoldDB" id="A0A167LDM4"/>
<dbReference type="EMBL" id="KV417288">
    <property type="protein sequence ID" value="KZO95580.1"/>
    <property type="molecule type" value="Genomic_DNA"/>
</dbReference>
<evidence type="ECO:0000256" key="3">
    <source>
        <dbReference type="SAM" id="SignalP"/>
    </source>
</evidence>
<feature type="compositionally biased region" description="Pro residues" evidence="2">
    <location>
        <begin position="164"/>
        <end position="173"/>
    </location>
</feature>
<feature type="compositionally biased region" description="Low complexity" evidence="2">
    <location>
        <begin position="340"/>
        <end position="359"/>
    </location>
</feature>
<protein>
    <recommendedName>
        <fullName evidence="6">C3H1-type domain-containing protein</fullName>
    </recommendedName>
</protein>
<dbReference type="SUPFAM" id="SSF57997">
    <property type="entry name" value="Tropomyosin"/>
    <property type="match status" value="1"/>
</dbReference>
<feature type="compositionally biased region" description="Gly residues" evidence="2">
    <location>
        <begin position="103"/>
        <end position="112"/>
    </location>
</feature>
<feature type="compositionally biased region" description="Low complexity" evidence="2">
    <location>
        <begin position="755"/>
        <end position="770"/>
    </location>
</feature>
<keyword evidence="5" id="KW-1185">Reference proteome</keyword>
<feature type="compositionally biased region" description="Basic and acidic residues" evidence="2">
    <location>
        <begin position="192"/>
        <end position="206"/>
    </location>
</feature>